<name>A0ABQ2CWG4_9DEIO</name>
<gene>
    <name evidence="1" type="ORF">GCM10008938_12320</name>
</gene>
<organism evidence="1 2">
    <name type="scientific">Deinococcus roseus</name>
    <dbReference type="NCBI Taxonomy" id="392414"/>
    <lineage>
        <taxon>Bacteria</taxon>
        <taxon>Thermotogati</taxon>
        <taxon>Deinococcota</taxon>
        <taxon>Deinococci</taxon>
        <taxon>Deinococcales</taxon>
        <taxon>Deinococcaceae</taxon>
        <taxon>Deinococcus</taxon>
    </lineage>
</organism>
<comment type="caution">
    <text evidence="1">The sequence shown here is derived from an EMBL/GenBank/DDBJ whole genome shotgun (WGS) entry which is preliminary data.</text>
</comment>
<reference evidence="2" key="1">
    <citation type="journal article" date="2019" name="Int. J. Syst. Evol. Microbiol.">
        <title>The Global Catalogue of Microorganisms (GCM) 10K type strain sequencing project: providing services to taxonomists for standard genome sequencing and annotation.</title>
        <authorList>
            <consortium name="The Broad Institute Genomics Platform"/>
            <consortium name="The Broad Institute Genome Sequencing Center for Infectious Disease"/>
            <person name="Wu L."/>
            <person name="Ma J."/>
        </authorList>
    </citation>
    <scope>NUCLEOTIDE SEQUENCE [LARGE SCALE GENOMIC DNA]</scope>
    <source>
        <strain evidence="2">JCM 14370</strain>
    </source>
</reference>
<dbReference type="Proteomes" id="UP000632222">
    <property type="component" value="Unassembled WGS sequence"/>
</dbReference>
<evidence type="ECO:0000313" key="2">
    <source>
        <dbReference type="Proteomes" id="UP000632222"/>
    </source>
</evidence>
<keyword evidence="2" id="KW-1185">Reference proteome</keyword>
<accession>A0ABQ2CWG4</accession>
<sequence length="82" mass="9250">MLGVHRFTLISRAGNSKWTPEALGSWIEVLTGHQVSVQDQTRSSWFGVSKVMTFEVSFEGDLQQASAFLKVLQQHFKVEPAR</sequence>
<evidence type="ECO:0000313" key="1">
    <source>
        <dbReference type="EMBL" id="GGJ27787.1"/>
    </source>
</evidence>
<protein>
    <submittedName>
        <fullName evidence="1">Uncharacterized protein</fullName>
    </submittedName>
</protein>
<dbReference type="EMBL" id="BMOD01000003">
    <property type="protein sequence ID" value="GGJ27787.1"/>
    <property type="molecule type" value="Genomic_DNA"/>
</dbReference>
<proteinExistence type="predicted"/>